<sequence>MPSKMQLAKDAIHIEQNVLKENVGSQDQVLAAFGGFNKIEFSGDENPRVNPIIIDDNRLKQLQDYMMLVFTGFSRTASEIAGEQIKNIPHKKTILSTMRQMVDEAINILNGNNDLLEFGKLLHESWQLKRSLTDKISTPQVDDIYTAARDAGAIGGKLLGAGGGGFMLLFARPEIHPKIKEKLSRLLHVPFQFENLGSQIIFY</sequence>
<dbReference type="InterPro" id="IPR052203">
    <property type="entry name" value="GHMP_Kinase-Related"/>
</dbReference>
<proteinExistence type="predicted"/>
<dbReference type="PANTHER" id="PTHR32463">
    <property type="entry name" value="L-FUCOSE KINASE"/>
    <property type="match status" value="1"/>
</dbReference>
<reference evidence="4" key="1">
    <citation type="journal article" date="2014" name="Front. Microbiol.">
        <title>High frequency of phylogenetically diverse reductive dehalogenase-homologous genes in deep subseafloor sedimentary metagenomes.</title>
        <authorList>
            <person name="Kawai M."/>
            <person name="Futagami T."/>
            <person name="Toyoda A."/>
            <person name="Takaki Y."/>
            <person name="Nishi S."/>
            <person name="Hori S."/>
            <person name="Arai W."/>
            <person name="Tsubouchi T."/>
            <person name="Morono Y."/>
            <person name="Uchiyama I."/>
            <person name="Ito T."/>
            <person name="Fujiyama A."/>
            <person name="Inagaki F."/>
            <person name="Takami H."/>
        </authorList>
    </citation>
    <scope>NUCLEOTIDE SEQUENCE</scope>
    <source>
        <strain evidence="4">Expedition CK06-06</strain>
    </source>
</reference>
<dbReference type="Gene3D" id="3.30.230.120">
    <property type="match status" value="1"/>
</dbReference>
<name>X1Q886_9ZZZZ</name>
<organism evidence="4">
    <name type="scientific">marine sediment metagenome</name>
    <dbReference type="NCBI Taxonomy" id="412755"/>
    <lineage>
        <taxon>unclassified sequences</taxon>
        <taxon>metagenomes</taxon>
        <taxon>ecological metagenomes</taxon>
    </lineage>
</organism>
<protein>
    <recommendedName>
        <fullName evidence="3">GHMP kinase C-terminal domain-containing protein</fullName>
    </recommendedName>
</protein>
<keyword evidence="2" id="KW-0418">Kinase</keyword>
<evidence type="ECO:0000256" key="1">
    <source>
        <dbReference type="ARBA" id="ARBA00022679"/>
    </source>
</evidence>
<dbReference type="InterPro" id="IPR001174">
    <property type="entry name" value="HddA/FKP"/>
</dbReference>
<keyword evidence="1" id="KW-0808">Transferase</keyword>
<dbReference type="PRINTS" id="PR00960">
    <property type="entry name" value="LMBPPROTEIN"/>
</dbReference>
<dbReference type="InterPro" id="IPR013750">
    <property type="entry name" value="GHMP_kinase_C_dom"/>
</dbReference>
<dbReference type="InterPro" id="IPR036554">
    <property type="entry name" value="GHMP_kinase_C_sf"/>
</dbReference>
<feature type="non-terminal residue" evidence="4">
    <location>
        <position position="203"/>
    </location>
</feature>
<evidence type="ECO:0000259" key="3">
    <source>
        <dbReference type="Pfam" id="PF08544"/>
    </source>
</evidence>
<dbReference type="GO" id="GO:0005524">
    <property type="term" value="F:ATP binding"/>
    <property type="evidence" value="ECO:0007669"/>
    <property type="project" value="InterPro"/>
</dbReference>
<dbReference type="Pfam" id="PF08544">
    <property type="entry name" value="GHMP_kinases_C"/>
    <property type="match status" value="1"/>
</dbReference>
<comment type="caution">
    <text evidence="4">The sequence shown here is derived from an EMBL/GenBank/DDBJ whole genome shotgun (WGS) entry which is preliminary data.</text>
</comment>
<evidence type="ECO:0000313" key="4">
    <source>
        <dbReference type="EMBL" id="GAI47280.1"/>
    </source>
</evidence>
<dbReference type="SUPFAM" id="SSF55060">
    <property type="entry name" value="GHMP Kinase, C-terminal domain"/>
    <property type="match status" value="1"/>
</dbReference>
<dbReference type="PANTHER" id="PTHR32463:SF0">
    <property type="entry name" value="L-FUCOSE KINASE"/>
    <property type="match status" value="1"/>
</dbReference>
<dbReference type="GO" id="GO:0042352">
    <property type="term" value="P:GDP-L-fucose salvage"/>
    <property type="evidence" value="ECO:0007669"/>
    <property type="project" value="TreeGrafter"/>
</dbReference>
<dbReference type="EMBL" id="BARV01038341">
    <property type="protein sequence ID" value="GAI47280.1"/>
    <property type="molecule type" value="Genomic_DNA"/>
</dbReference>
<dbReference type="GO" id="GO:0050201">
    <property type="term" value="F:fucokinase activity"/>
    <property type="evidence" value="ECO:0007669"/>
    <property type="project" value="TreeGrafter"/>
</dbReference>
<dbReference type="InterPro" id="IPR020568">
    <property type="entry name" value="Ribosomal_Su5_D2-typ_SF"/>
</dbReference>
<evidence type="ECO:0000256" key="2">
    <source>
        <dbReference type="ARBA" id="ARBA00022777"/>
    </source>
</evidence>
<gene>
    <name evidence="4" type="ORF">S06H3_59098</name>
</gene>
<dbReference type="SUPFAM" id="SSF54211">
    <property type="entry name" value="Ribosomal protein S5 domain 2-like"/>
    <property type="match status" value="1"/>
</dbReference>
<accession>X1Q886</accession>
<dbReference type="AlphaFoldDB" id="X1Q886"/>
<feature type="domain" description="GHMP kinase C-terminal" evidence="3">
    <location>
        <begin position="112"/>
        <end position="185"/>
    </location>
</feature>